<protein>
    <submittedName>
        <fullName evidence="1">Uncharacterized protein</fullName>
    </submittedName>
</protein>
<gene>
    <name evidence="1" type="ORF">BpHYR1_018688</name>
</gene>
<keyword evidence="2" id="KW-1185">Reference proteome</keyword>
<reference evidence="1 2" key="1">
    <citation type="journal article" date="2018" name="Sci. Rep.">
        <title>Genomic signatures of local adaptation to the degree of environmental predictability in rotifers.</title>
        <authorList>
            <person name="Franch-Gras L."/>
            <person name="Hahn C."/>
            <person name="Garcia-Roger E.M."/>
            <person name="Carmona M.J."/>
            <person name="Serra M."/>
            <person name="Gomez A."/>
        </authorList>
    </citation>
    <scope>NUCLEOTIDE SEQUENCE [LARGE SCALE GENOMIC DNA]</scope>
    <source>
        <strain evidence="1">HYR1</strain>
    </source>
</reference>
<sequence length="85" mass="9704">MLAPIMGFKHKIFSFSARFEPLTLSQTTWPSELLIKAVFQSLVEPNKCCLNTKEDKSYLKFFVQFLFGLDSLSVCNEKACSCTKK</sequence>
<evidence type="ECO:0000313" key="1">
    <source>
        <dbReference type="EMBL" id="RNA31038.1"/>
    </source>
</evidence>
<dbReference type="EMBL" id="REGN01002003">
    <property type="protein sequence ID" value="RNA31038.1"/>
    <property type="molecule type" value="Genomic_DNA"/>
</dbReference>
<evidence type="ECO:0000313" key="2">
    <source>
        <dbReference type="Proteomes" id="UP000276133"/>
    </source>
</evidence>
<dbReference type="AlphaFoldDB" id="A0A3M7S602"/>
<organism evidence="1 2">
    <name type="scientific">Brachionus plicatilis</name>
    <name type="common">Marine rotifer</name>
    <name type="synonym">Brachionus muelleri</name>
    <dbReference type="NCBI Taxonomy" id="10195"/>
    <lineage>
        <taxon>Eukaryota</taxon>
        <taxon>Metazoa</taxon>
        <taxon>Spiralia</taxon>
        <taxon>Gnathifera</taxon>
        <taxon>Rotifera</taxon>
        <taxon>Eurotatoria</taxon>
        <taxon>Monogononta</taxon>
        <taxon>Pseudotrocha</taxon>
        <taxon>Ploima</taxon>
        <taxon>Brachionidae</taxon>
        <taxon>Brachionus</taxon>
    </lineage>
</organism>
<name>A0A3M7S602_BRAPC</name>
<comment type="caution">
    <text evidence="1">The sequence shown here is derived from an EMBL/GenBank/DDBJ whole genome shotgun (WGS) entry which is preliminary data.</text>
</comment>
<proteinExistence type="predicted"/>
<dbReference type="Proteomes" id="UP000276133">
    <property type="component" value="Unassembled WGS sequence"/>
</dbReference>
<accession>A0A3M7S602</accession>